<dbReference type="GO" id="GO:0043565">
    <property type="term" value="F:sequence-specific DNA binding"/>
    <property type="evidence" value="ECO:0007669"/>
    <property type="project" value="InterPro"/>
</dbReference>
<evidence type="ECO:0000256" key="5">
    <source>
        <dbReference type="ARBA" id="ARBA00023125"/>
    </source>
</evidence>
<keyword evidence="3" id="KW-0862">Zinc</keyword>
<dbReference type="SMART" id="SM00399">
    <property type="entry name" value="ZnF_C4"/>
    <property type="match status" value="1"/>
</dbReference>
<dbReference type="Gene3D" id="1.10.565.10">
    <property type="entry name" value="Retinoid X Receptor"/>
    <property type="match status" value="1"/>
</dbReference>
<keyword evidence="8" id="KW-0539">Nucleus</keyword>
<evidence type="ECO:0000256" key="2">
    <source>
        <dbReference type="ARBA" id="ARBA00022771"/>
    </source>
</evidence>
<dbReference type="InterPro" id="IPR035500">
    <property type="entry name" value="NHR-like_dom_sf"/>
</dbReference>
<evidence type="ECO:0000256" key="1">
    <source>
        <dbReference type="ARBA" id="ARBA00022723"/>
    </source>
</evidence>
<keyword evidence="2" id="KW-0863">Zinc-finger</keyword>
<dbReference type="OrthoDB" id="10410545at2759"/>
<dbReference type="SUPFAM" id="SSF48508">
    <property type="entry name" value="Nuclear receptor ligand-binding domain"/>
    <property type="match status" value="1"/>
</dbReference>
<protein>
    <recommendedName>
        <fullName evidence="9">Nuclear receptor domain-containing protein</fullName>
    </recommendedName>
</protein>
<feature type="domain" description="Nuclear receptor" evidence="9">
    <location>
        <begin position="6"/>
        <end position="73"/>
    </location>
</feature>
<gene>
    <name evidence="10" type="ORF">GSOID_T00000388001</name>
</gene>
<dbReference type="InterPro" id="IPR013088">
    <property type="entry name" value="Znf_NHR/GATA"/>
</dbReference>
<proteinExistence type="predicted"/>
<name>E4WRL1_OIKDI</name>
<dbReference type="InParanoid" id="E4WRL1"/>
<dbReference type="PRINTS" id="PR00047">
    <property type="entry name" value="STROIDFINGER"/>
</dbReference>
<dbReference type="Gene3D" id="3.30.50.10">
    <property type="entry name" value="Erythroid Transcription Factor GATA-1, subunit A"/>
    <property type="match status" value="1"/>
</dbReference>
<dbReference type="Proteomes" id="UP000001307">
    <property type="component" value="Unassembled WGS sequence"/>
</dbReference>
<evidence type="ECO:0000313" key="11">
    <source>
        <dbReference type="Proteomes" id="UP000001307"/>
    </source>
</evidence>
<evidence type="ECO:0000256" key="6">
    <source>
        <dbReference type="ARBA" id="ARBA00023163"/>
    </source>
</evidence>
<dbReference type="EMBL" id="FN653015">
    <property type="protein sequence ID" value="CBY20393.1"/>
    <property type="molecule type" value="Genomic_DNA"/>
</dbReference>
<evidence type="ECO:0000256" key="8">
    <source>
        <dbReference type="ARBA" id="ARBA00023242"/>
    </source>
</evidence>
<evidence type="ECO:0000256" key="7">
    <source>
        <dbReference type="ARBA" id="ARBA00023170"/>
    </source>
</evidence>
<keyword evidence="5" id="KW-0238">DNA-binding</keyword>
<evidence type="ECO:0000256" key="3">
    <source>
        <dbReference type="ARBA" id="ARBA00022833"/>
    </source>
</evidence>
<dbReference type="Pfam" id="PF00105">
    <property type="entry name" value="zf-C4"/>
    <property type="match status" value="1"/>
</dbReference>
<keyword evidence="4" id="KW-0805">Transcription regulation</keyword>
<dbReference type="AlphaFoldDB" id="E4WRL1"/>
<dbReference type="GO" id="GO:0003700">
    <property type="term" value="F:DNA-binding transcription factor activity"/>
    <property type="evidence" value="ECO:0007669"/>
    <property type="project" value="InterPro"/>
</dbReference>
<keyword evidence="7" id="KW-0675">Receptor</keyword>
<evidence type="ECO:0000256" key="4">
    <source>
        <dbReference type="ARBA" id="ARBA00023015"/>
    </source>
</evidence>
<dbReference type="PROSITE" id="PS51030">
    <property type="entry name" value="NUCLEAR_REC_DBD_2"/>
    <property type="match status" value="1"/>
</dbReference>
<accession>E4WRL1</accession>
<reference evidence="10" key="1">
    <citation type="journal article" date="2010" name="Science">
        <title>Plasticity of animal genome architecture unmasked by rapid evolution of a pelagic tunicate.</title>
        <authorList>
            <person name="Denoeud F."/>
            <person name="Henriet S."/>
            <person name="Mungpakdee S."/>
            <person name="Aury J.M."/>
            <person name="Da Silva C."/>
            <person name="Brinkmann H."/>
            <person name="Mikhaleva J."/>
            <person name="Olsen L.C."/>
            <person name="Jubin C."/>
            <person name="Canestro C."/>
            <person name="Bouquet J.M."/>
            <person name="Danks G."/>
            <person name="Poulain J."/>
            <person name="Campsteijn C."/>
            <person name="Adamski M."/>
            <person name="Cross I."/>
            <person name="Yadetie F."/>
            <person name="Muffato M."/>
            <person name="Louis A."/>
            <person name="Butcher S."/>
            <person name="Tsagkogeorga G."/>
            <person name="Konrad A."/>
            <person name="Singh S."/>
            <person name="Jensen M.F."/>
            <person name="Cong E.H."/>
            <person name="Eikeseth-Otteraa H."/>
            <person name="Noel B."/>
            <person name="Anthouard V."/>
            <person name="Porcel B.M."/>
            <person name="Kachouri-Lafond R."/>
            <person name="Nishino A."/>
            <person name="Ugolini M."/>
            <person name="Chourrout P."/>
            <person name="Nishida H."/>
            <person name="Aasland R."/>
            <person name="Huzurbazar S."/>
            <person name="Westhof E."/>
            <person name="Delsuc F."/>
            <person name="Lehrach H."/>
            <person name="Reinhardt R."/>
            <person name="Weissenbach J."/>
            <person name="Roy S.W."/>
            <person name="Artiguenave F."/>
            <person name="Postlethwait J.H."/>
            <person name="Manak J.R."/>
            <person name="Thompson E.M."/>
            <person name="Jaillon O."/>
            <person name="Du Pasquier L."/>
            <person name="Boudinot P."/>
            <person name="Liberles D.A."/>
            <person name="Volff J.N."/>
            <person name="Philippe H."/>
            <person name="Lenhard B."/>
            <person name="Roest Crollius H."/>
            <person name="Wincker P."/>
            <person name="Chourrout D."/>
        </authorList>
    </citation>
    <scope>NUCLEOTIDE SEQUENCE [LARGE SCALE GENOMIC DNA]</scope>
</reference>
<keyword evidence="1" id="KW-0479">Metal-binding</keyword>
<keyword evidence="6" id="KW-0804">Transcription</keyword>
<organism evidence="10">
    <name type="scientific">Oikopleura dioica</name>
    <name type="common">Tunicate</name>
    <dbReference type="NCBI Taxonomy" id="34765"/>
    <lineage>
        <taxon>Eukaryota</taxon>
        <taxon>Metazoa</taxon>
        <taxon>Chordata</taxon>
        <taxon>Tunicata</taxon>
        <taxon>Appendicularia</taxon>
        <taxon>Copelata</taxon>
        <taxon>Oikopleuridae</taxon>
        <taxon>Oikopleura</taxon>
    </lineage>
</organism>
<dbReference type="GO" id="GO:0008270">
    <property type="term" value="F:zinc ion binding"/>
    <property type="evidence" value="ECO:0007669"/>
    <property type="project" value="UniProtKB-KW"/>
</dbReference>
<sequence>MKDNEMLYCQICGEKNPGLLYGGRSCKSCMYFFRRVTYEEITFFCSAPDRKGHCVEQTDCIKCRRSCRSCRFKVISYHKNFIFLLFRHAKTLEWRLKNTLRSVIIFFYSSEGHGSPTSKPQNNSSDDNKISEDTLQGMVFPYEEHFFVSISNVWDAYVKGLIPDNHYMTSWDLDPVEMLRKGMSNLVIHHQQGAMNVNPKLGQLMVYKTLLSKHIICLTFLINYIPGFAEMEQSTKDTIVSKSWFAAKILRGVTVTNPENFSHTEITGEEIPLKFYSDISVPQEFLKDIQFVICAIASQGSNLQEMPVIMAIIILSVDLEDENVALKDRASLHRLLTMASTVLIKIIKQVNFTVNFQRHISRVFQHMQITKQKLRSDRNEISDYQHYEPKIKPLNEIPTCP</sequence>
<keyword evidence="11" id="KW-1185">Reference proteome</keyword>
<evidence type="ECO:0000313" key="10">
    <source>
        <dbReference type="EMBL" id="CBY20393.1"/>
    </source>
</evidence>
<dbReference type="InterPro" id="IPR001628">
    <property type="entry name" value="Znf_hrmn_rcpt"/>
</dbReference>
<evidence type="ECO:0000259" key="9">
    <source>
        <dbReference type="PROSITE" id="PS51030"/>
    </source>
</evidence>
<dbReference type="SUPFAM" id="SSF57716">
    <property type="entry name" value="Glucocorticoid receptor-like (DNA-binding domain)"/>
    <property type="match status" value="1"/>
</dbReference>